<dbReference type="InterPro" id="IPR046945">
    <property type="entry name" value="RHMD-like"/>
</dbReference>
<dbReference type="Gene3D" id="3.30.390.10">
    <property type="entry name" value="Enolase-like, N-terminal domain"/>
    <property type="match status" value="1"/>
</dbReference>
<dbReference type="InterPro" id="IPR013342">
    <property type="entry name" value="Mandelate_racemase_C"/>
</dbReference>
<keyword evidence="6" id="KW-1185">Reference proteome</keyword>
<sequence>MTQDSGALSLPDLTIERIETVAVRVPLDRVYKGSHYRMTHRSTIITRIHTASGIIGEAYAGDEDAGLADINAIILNEIAPVLVGEDAFATERCWQLARPATWDILRDRRLGLVATACVDVAIWDAVGKALNMPLHKLWGGYRTEVPVITIGGYYAEDADIAAEVSGLVEAQFAGMKFKIGGLSPEEDAARFREARAAAGPDFKLAVDANQGWTPAQAIRFAQLVEDCDIMWFEEPCVWQNDRRAMRDVRLQGGVPVCAGQSEFSAAGCRDLMETGSIDFCNFDSSWSGGPTEWRRAAAIASVYDVRMAHHEEPQVASHLLASIPHGTFLEYFHPQRDPIWHNIIANKPELKNGHIQLPTGPGLGWELDLDYIERYRTELPLEPAPAH</sequence>
<protein>
    <submittedName>
        <fullName evidence="5">Mandelate racemase/muconate lactonizing enzyme family protein</fullName>
    </submittedName>
</protein>
<proteinExistence type="predicted"/>
<evidence type="ECO:0000259" key="4">
    <source>
        <dbReference type="SMART" id="SM00922"/>
    </source>
</evidence>
<dbReference type="PANTHER" id="PTHR13794:SF58">
    <property type="entry name" value="MITOCHONDRIAL ENOLASE SUPERFAMILY MEMBER 1"/>
    <property type="match status" value="1"/>
</dbReference>
<evidence type="ECO:0000256" key="1">
    <source>
        <dbReference type="ARBA" id="ARBA00001946"/>
    </source>
</evidence>
<name>A0ABT9BKL6_9MICO</name>
<keyword evidence="2" id="KW-0479">Metal-binding</keyword>
<comment type="cofactor">
    <cofactor evidence="1">
        <name>Mg(2+)</name>
        <dbReference type="ChEBI" id="CHEBI:18420"/>
    </cofactor>
</comment>
<gene>
    <name evidence="5" type="ORF">Q5716_04925</name>
</gene>
<dbReference type="EMBL" id="JAUQUB010000001">
    <property type="protein sequence ID" value="MDO7881567.1"/>
    <property type="molecule type" value="Genomic_DNA"/>
</dbReference>
<dbReference type="Gene3D" id="3.20.20.120">
    <property type="entry name" value="Enolase-like C-terminal domain"/>
    <property type="match status" value="1"/>
</dbReference>
<evidence type="ECO:0000256" key="2">
    <source>
        <dbReference type="ARBA" id="ARBA00022723"/>
    </source>
</evidence>
<feature type="domain" description="Mandelate racemase/muconate lactonizing enzyme C-terminal" evidence="4">
    <location>
        <begin position="157"/>
        <end position="255"/>
    </location>
</feature>
<organism evidence="5 6">
    <name type="scientific">Antiquaquibacter soli</name>
    <dbReference type="NCBI Taxonomy" id="3064523"/>
    <lineage>
        <taxon>Bacteria</taxon>
        <taxon>Bacillati</taxon>
        <taxon>Actinomycetota</taxon>
        <taxon>Actinomycetes</taxon>
        <taxon>Micrococcales</taxon>
        <taxon>Microbacteriaceae</taxon>
        <taxon>Antiquaquibacter</taxon>
    </lineage>
</organism>
<dbReference type="Pfam" id="PF13378">
    <property type="entry name" value="MR_MLE_C"/>
    <property type="match status" value="1"/>
</dbReference>
<dbReference type="PANTHER" id="PTHR13794">
    <property type="entry name" value="ENOLASE SUPERFAMILY, MANDELATE RACEMASE"/>
    <property type="match status" value="1"/>
</dbReference>
<accession>A0ABT9BKL6</accession>
<comment type="caution">
    <text evidence="5">The sequence shown here is derived from an EMBL/GenBank/DDBJ whole genome shotgun (WGS) entry which is preliminary data.</text>
</comment>
<dbReference type="SUPFAM" id="SSF54826">
    <property type="entry name" value="Enolase N-terminal domain-like"/>
    <property type="match status" value="1"/>
</dbReference>
<dbReference type="Proteomes" id="UP001241072">
    <property type="component" value="Unassembled WGS sequence"/>
</dbReference>
<dbReference type="RefSeq" id="WP_305001975.1">
    <property type="nucleotide sequence ID" value="NZ_JAUQUB010000001.1"/>
</dbReference>
<dbReference type="SMART" id="SM00922">
    <property type="entry name" value="MR_MLE"/>
    <property type="match status" value="1"/>
</dbReference>
<dbReference type="InterPro" id="IPR036849">
    <property type="entry name" value="Enolase-like_C_sf"/>
</dbReference>
<keyword evidence="3" id="KW-0460">Magnesium</keyword>
<reference evidence="5 6" key="1">
    <citation type="submission" date="2023-07" db="EMBL/GenBank/DDBJ databases">
        <title>Protaetiibacter sp. nov WY-16 isolated from soil.</title>
        <authorList>
            <person name="Liu B."/>
            <person name="Wan Y."/>
        </authorList>
    </citation>
    <scope>NUCLEOTIDE SEQUENCE [LARGE SCALE GENOMIC DNA]</scope>
    <source>
        <strain evidence="5 6">WY-16</strain>
    </source>
</reference>
<evidence type="ECO:0000313" key="5">
    <source>
        <dbReference type="EMBL" id="MDO7881567.1"/>
    </source>
</evidence>
<dbReference type="Pfam" id="PF02746">
    <property type="entry name" value="MR_MLE_N"/>
    <property type="match status" value="1"/>
</dbReference>
<evidence type="ECO:0000256" key="3">
    <source>
        <dbReference type="ARBA" id="ARBA00022842"/>
    </source>
</evidence>
<dbReference type="InterPro" id="IPR029065">
    <property type="entry name" value="Enolase_C-like"/>
</dbReference>
<dbReference type="InterPro" id="IPR029017">
    <property type="entry name" value="Enolase-like_N"/>
</dbReference>
<dbReference type="SFLD" id="SFLDS00001">
    <property type="entry name" value="Enolase"/>
    <property type="match status" value="1"/>
</dbReference>
<dbReference type="CDD" id="cd03316">
    <property type="entry name" value="MR_like"/>
    <property type="match status" value="1"/>
</dbReference>
<dbReference type="InterPro" id="IPR013341">
    <property type="entry name" value="Mandelate_racemase_N_dom"/>
</dbReference>
<evidence type="ECO:0000313" key="6">
    <source>
        <dbReference type="Proteomes" id="UP001241072"/>
    </source>
</evidence>
<dbReference type="SUPFAM" id="SSF51604">
    <property type="entry name" value="Enolase C-terminal domain-like"/>
    <property type="match status" value="1"/>
</dbReference>